<dbReference type="SUPFAM" id="SSF50978">
    <property type="entry name" value="WD40 repeat-like"/>
    <property type="match status" value="2"/>
</dbReference>
<feature type="compositionally biased region" description="Low complexity" evidence="2">
    <location>
        <begin position="1055"/>
        <end position="1111"/>
    </location>
</feature>
<dbReference type="SMART" id="SM00320">
    <property type="entry name" value="WD40"/>
    <property type="match status" value="8"/>
</dbReference>
<feature type="region of interest" description="Disordered" evidence="2">
    <location>
        <begin position="1"/>
        <end position="25"/>
    </location>
</feature>
<dbReference type="InterPro" id="IPR036322">
    <property type="entry name" value="WD40_repeat_dom_sf"/>
</dbReference>
<keyword evidence="4" id="KW-1185">Reference proteome</keyword>
<reference evidence="3 4" key="1">
    <citation type="submission" date="2019-10" db="EMBL/GenBank/DDBJ databases">
        <authorList>
            <person name="Palmer J.M."/>
        </authorList>
    </citation>
    <scope>NUCLEOTIDE SEQUENCE [LARGE SCALE GENOMIC DNA]</scope>
    <source>
        <strain evidence="3 4">TWF730</strain>
    </source>
</reference>
<organism evidence="3 4">
    <name type="scientific">Orbilia blumenaviensis</name>
    <dbReference type="NCBI Taxonomy" id="1796055"/>
    <lineage>
        <taxon>Eukaryota</taxon>
        <taxon>Fungi</taxon>
        <taxon>Dikarya</taxon>
        <taxon>Ascomycota</taxon>
        <taxon>Pezizomycotina</taxon>
        <taxon>Orbiliomycetes</taxon>
        <taxon>Orbiliales</taxon>
        <taxon>Orbiliaceae</taxon>
        <taxon>Orbilia</taxon>
    </lineage>
</organism>
<dbReference type="PROSITE" id="PS50082">
    <property type="entry name" value="WD_REPEATS_2"/>
    <property type="match status" value="1"/>
</dbReference>
<dbReference type="Pfam" id="PF00400">
    <property type="entry name" value="WD40"/>
    <property type="match status" value="4"/>
</dbReference>
<evidence type="ECO:0000313" key="4">
    <source>
        <dbReference type="Proteomes" id="UP001373714"/>
    </source>
</evidence>
<proteinExistence type="predicted"/>
<feature type="region of interest" description="Disordered" evidence="2">
    <location>
        <begin position="1172"/>
        <end position="1191"/>
    </location>
</feature>
<feature type="compositionally biased region" description="Low complexity" evidence="2">
    <location>
        <begin position="946"/>
        <end position="956"/>
    </location>
</feature>
<sequence>MATTSTPNSKALPAHLKLTPNNPINASTTSLARSIHVPKSPLRRSLTDTREALGLNLKRMIGTTTSSPSGLASHAPSGSIAFCTGAAVCVVKVDENLHIKSRHFLRARPSASAHPSTSAGTSSSVPSTPEAPSSRIRSSITARDSSIGFSPIREFESAGKGEDGKWSVRDRVKAASTVSFSPDGRYIAVGETGHNPRVLIYNITSGFENAGNELVPFAILTEHTFGVKSVAFSPCSQFLASIGTLNDGCLYIWSMPGVKGGPVKLHSSNRCTNIVQDMTWIGKGLITVGLRHVKIWKMEEEPAAPSPQANSKSLHMIFEKFSHGKSKQPIRSQGPNVLNGRNALLGPLLEETFISVTAISDDRAIIATEKGDICVIDDGLQRVSKVASADSGVTCLAVDTLRKFAWVACRQGTIRTLKLQDIANPLTPPESPSSRSGSPILPLGCKPANVIAMTSIGQNLFLIDTNRSIKVVSLKYHEGLPTPDSVAYEFPAHKSAVNGVRLMPPSAHIQADFFTWSACGTVLFWDNHGNSQNELVVELEQPKDAEEDIRNELKVVELSDTGELIATGDKFGVLRVIQASDRSSSYVVKAHSGEIMSISIHEGQKFTIISSCARDRTVQLFTKRRKPGSVWKLTQTLDEHTASVTGVIFMENGTKLLSASADRTIVVRELAVKEKENGDVDTIAYLAARTITLKATPLHMASFNDNSPLLLTSTTGRQVFRFDVTTGRELHCFKCTDENGESVILDTVTPGRDVTFGKGKLLAGISSTDKSVRIYDMAGNLVEREWGHTEGVTDVAMFEAPGSGEDGRRLTLISTGTDGTVMIWSYNSKLIGDSDSVDGLSISDTTASKAPIRKVLSKAEIMEFTTGKGVDTASIASVKTNHKENRKDSMLGSDWASLSDVETASITPTPSTLRKVESSPVPAERPNTAVPTTTSAAVAVAAAAAAASSTTMTTTSRTKLTERPKSAIISTSPPKPPPKGSHRNSLAGVPKQGSASTTNLAAPTKGDHASRAPSRGSRTTSRTDTTRSHTDTETSGSTGTVKRKLRLPSRPRDPSPSTTNSSKNSKSTSSGAGGLLASRRGSNSTTSRSSVRTSGATVNSNSNSSRETSSEIANANALSEQLVRSLGVFRRRVESTQYAIKPEVRKELEKELLATLKCIGCPIPSAVTPTVSISGDESTTSPRSLAPGGPAYTYGSGPTDGLGIRMDDQMMALVTTYSERLLSVVQNSLPELTSPRPSLSGSRPGR</sequence>
<feature type="compositionally biased region" description="Low complexity" evidence="2">
    <location>
        <begin position="109"/>
        <end position="128"/>
    </location>
</feature>
<dbReference type="InterPro" id="IPR001680">
    <property type="entry name" value="WD40_rpt"/>
</dbReference>
<gene>
    <name evidence="3" type="ORF">TWF730_006445</name>
</gene>
<feature type="repeat" description="WD" evidence="1">
    <location>
        <begin position="637"/>
        <end position="670"/>
    </location>
</feature>
<feature type="compositionally biased region" description="Polar residues" evidence="2">
    <location>
        <begin position="1172"/>
        <end position="1183"/>
    </location>
</feature>
<dbReference type="Gene3D" id="2.130.10.10">
    <property type="entry name" value="YVTN repeat-like/Quinoprotein amine dehydrogenase"/>
    <property type="match status" value="3"/>
</dbReference>
<dbReference type="EMBL" id="JAVHNS010000003">
    <property type="protein sequence ID" value="KAK6360298.1"/>
    <property type="molecule type" value="Genomic_DNA"/>
</dbReference>
<feature type="region of interest" description="Disordered" evidence="2">
    <location>
        <begin position="905"/>
        <end position="932"/>
    </location>
</feature>
<dbReference type="InterPro" id="IPR052779">
    <property type="entry name" value="WDR62"/>
</dbReference>
<name>A0AAV9VFH1_9PEZI</name>
<accession>A0AAV9VFH1</accession>
<feature type="compositionally biased region" description="Low complexity" evidence="2">
    <location>
        <begin position="1011"/>
        <end position="1023"/>
    </location>
</feature>
<evidence type="ECO:0000256" key="1">
    <source>
        <dbReference type="PROSITE-ProRule" id="PRU00221"/>
    </source>
</evidence>
<dbReference type="AlphaFoldDB" id="A0AAV9VFH1"/>
<protein>
    <submittedName>
        <fullName evidence="3">Uncharacterized protein</fullName>
    </submittedName>
</protein>
<comment type="caution">
    <text evidence="3">The sequence shown here is derived from an EMBL/GenBank/DDBJ whole genome shotgun (WGS) entry which is preliminary data.</text>
</comment>
<keyword evidence="1" id="KW-0853">WD repeat</keyword>
<feature type="region of interest" description="Disordered" evidence="2">
    <location>
        <begin position="107"/>
        <end position="142"/>
    </location>
</feature>
<dbReference type="PANTHER" id="PTHR45589:SF1">
    <property type="entry name" value="WD REPEAT DOMAIN 62, ISOFORM G"/>
    <property type="match status" value="1"/>
</dbReference>
<dbReference type="PANTHER" id="PTHR45589">
    <property type="entry name" value="WD REPEAT DOMAIN 62, ISOFORM G"/>
    <property type="match status" value="1"/>
</dbReference>
<evidence type="ECO:0000313" key="3">
    <source>
        <dbReference type="EMBL" id="KAK6360298.1"/>
    </source>
</evidence>
<dbReference type="InterPro" id="IPR015943">
    <property type="entry name" value="WD40/YVTN_repeat-like_dom_sf"/>
</dbReference>
<feature type="region of interest" description="Disordered" evidence="2">
    <location>
        <begin position="946"/>
        <end position="1112"/>
    </location>
</feature>
<dbReference type="Proteomes" id="UP001373714">
    <property type="component" value="Unassembled WGS sequence"/>
</dbReference>
<evidence type="ECO:0000256" key="2">
    <source>
        <dbReference type="SAM" id="MobiDB-lite"/>
    </source>
</evidence>